<dbReference type="RefSeq" id="XP_036629029.1">
    <property type="nucleotide sequence ID" value="XM_036779640.1"/>
</dbReference>
<sequence length="1377" mass="151483">MANLPQTPFSFRAGTPGGGYTLWPGVKRRDNDGDSRLDVESRDSFIRVNGALPPTKYHRVAKEIPPKRPRRTRRRNSSPENSNANSTHTPLVPSDLNPPDFASNGNPFLDPGPQLPPPPSDDIDQFLRLRDGNDFMFVDDKPSGTPHDNEVGYNPWGGTRENSPVDYASWGGLSDSMHAYVPSPGQGDEMTVDSAECTEWDGIRGANGGNHQKLPENTSHTLTETDPSIEARLEGAARTGRGSPVNATPQIAPTTNVGEQSSNPPIAPNPPDLRDKEHITAADSGTEGASLLPNGSPSVHLPPGIPQQAREPVCLEDAGRAGHGSPVNLMSQKSLTANVGEHSPTPPIDSNPPHHHDDANPAIGVGSNAVWGGLHLNPSGTPSVQVPPLNPPDRHYDVNHNKSAAMVVDSNAEWGGLHRNPSGTHSVPLPPEDAVDATAGWKRVTKQVRFADPGRRGHDSPAVKPSGWKGYTTNVWSQLSTFPPDSNPLNEHRTNMVVDSDTGRGGLQPHGGLPTPPSTKSIPPTTERGGLPPRAQQLTSGRSHQRRRNVEVEEVSDSDDGNLHRGRRDNRAANLDMQWDGLRGSYDGLSTPENGRVSGIHHRRVTKNTPVEDARDSDNGSDMSLEDSQRRTTPRSETAANDLDYVYHRLMQTPDTPATYQDLGRVIALTKQLPTPSPSPRRRGQRQSGPKGGHSDQGNDSDEEDLCFDPRRKSSFLNRLHDDMRDYCDITLLNLAERPIAVPTPRQIDDFANNKQDGPRLEAFCLDLDTTRWRSSLWNKAASVLVAEEFIKEDEYECKNKKLVRKAFMTHLAQLRNRFLASAHAALPPDEATTLELARAAKKLRQENRRRALRQRRSDAIKKMQFKLPAGEQLEKLTLFEGIIQRMSHEAMSGDESDNDMGVYAVKIPPWRSKDPKVTKWFSTLDGLYLSTRFTTADKPKSGPFPHKRVRTARARVDHEASPPKGLPRNFYDEGYLLTLDEQEREQLVIRNEVDLRFPPNLEYKAARFVVVHSAHRTPLPRNHPSLPPNPNVSMPNSNDSNQSHHASGSRQHYRRRSLFFLASGSVASLFLLSSLSSPFCSHGRFLSATTLCNTISSSTDAFIRLSGLSKELEQHSTQFQGYASQAAPLINNLTDVYIETRKILLLVDASQLPSKEMISTLLLHNSNDIMQLTKNLEELRVVIQGGSDQIKSLDRYVARSASPLAKWIGSDSAFCTLAVAAISTRVCVATPPASTVLEDIVSAFHSLSTRVASASLSLLSILLRIDTRLLDIGKLLNNDGGSRRQSYETLLARLWSFLGGNRSELASLLADLDTIHQARIYVLAATRFNFDTLQAVERMRNRANGGSIGNNIEGLNTAVEILQNSGLLISESRLVM</sequence>
<dbReference type="GeneID" id="59379964"/>
<feature type="compositionally biased region" description="Basic and acidic residues" evidence="1">
    <location>
        <begin position="125"/>
        <end position="150"/>
    </location>
</feature>
<reference evidence="2" key="1">
    <citation type="submission" date="2019-07" db="EMBL/GenBank/DDBJ databases">
        <authorList>
            <person name="Palmer J.M."/>
        </authorList>
    </citation>
    <scope>NUCLEOTIDE SEQUENCE</scope>
    <source>
        <strain evidence="2">PC9</strain>
    </source>
</reference>
<dbReference type="Proteomes" id="UP000623687">
    <property type="component" value="Unassembled WGS sequence"/>
</dbReference>
<keyword evidence="3" id="KW-1185">Reference proteome</keyword>
<feature type="region of interest" description="Disordered" evidence="1">
    <location>
        <begin position="940"/>
        <end position="966"/>
    </location>
</feature>
<feature type="region of interest" description="Disordered" evidence="1">
    <location>
        <begin position="205"/>
        <end position="307"/>
    </location>
</feature>
<feature type="region of interest" description="Disordered" evidence="1">
    <location>
        <begin position="482"/>
        <end position="570"/>
    </location>
</feature>
<feature type="region of interest" description="Disordered" evidence="1">
    <location>
        <begin position="586"/>
        <end position="640"/>
    </location>
</feature>
<feature type="region of interest" description="Disordered" evidence="1">
    <location>
        <begin position="1018"/>
        <end position="1049"/>
    </location>
</feature>
<feature type="compositionally biased region" description="Polar residues" evidence="1">
    <location>
        <begin position="245"/>
        <end position="264"/>
    </location>
</feature>
<feature type="compositionally biased region" description="Basic and acidic residues" evidence="1">
    <location>
        <begin position="27"/>
        <end position="45"/>
    </location>
</feature>
<dbReference type="EMBL" id="JACETU010000007">
    <property type="protein sequence ID" value="KAF7424835.1"/>
    <property type="molecule type" value="Genomic_DNA"/>
</dbReference>
<evidence type="ECO:0000313" key="2">
    <source>
        <dbReference type="EMBL" id="KAF7424835.1"/>
    </source>
</evidence>
<protein>
    <submittedName>
        <fullName evidence="2">Uncharacterized protein</fullName>
    </submittedName>
</protein>
<comment type="caution">
    <text evidence="2">The sequence shown here is derived from an EMBL/GenBank/DDBJ whole genome shotgun (WGS) entry which is preliminary data.</text>
</comment>
<feature type="region of interest" description="Disordered" evidence="1">
    <location>
        <begin position="338"/>
        <end position="361"/>
    </location>
</feature>
<feature type="region of interest" description="Disordered" evidence="1">
    <location>
        <begin position="671"/>
        <end position="707"/>
    </location>
</feature>
<proteinExistence type="predicted"/>
<dbReference type="VEuPathDB" id="FungiDB:PC9H_010146"/>
<name>A0A8H6ZV28_PLEOS</name>
<accession>A0A8H6ZV28</accession>
<feature type="compositionally biased region" description="Basic residues" evidence="1">
    <location>
        <begin position="67"/>
        <end position="76"/>
    </location>
</feature>
<gene>
    <name evidence="2" type="ORF">PC9H_010146</name>
</gene>
<feature type="compositionally biased region" description="Low complexity" evidence="1">
    <location>
        <begin position="1032"/>
        <end position="1042"/>
    </location>
</feature>
<dbReference type="OrthoDB" id="3263746at2759"/>
<evidence type="ECO:0000313" key="3">
    <source>
        <dbReference type="Proteomes" id="UP000623687"/>
    </source>
</evidence>
<evidence type="ECO:0000256" key="1">
    <source>
        <dbReference type="SAM" id="MobiDB-lite"/>
    </source>
</evidence>
<organism evidence="2 3">
    <name type="scientific">Pleurotus ostreatus</name>
    <name type="common">Oyster mushroom</name>
    <name type="synonym">White-rot fungus</name>
    <dbReference type="NCBI Taxonomy" id="5322"/>
    <lineage>
        <taxon>Eukaryota</taxon>
        <taxon>Fungi</taxon>
        <taxon>Dikarya</taxon>
        <taxon>Basidiomycota</taxon>
        <taxon>Agaricomycotina</taxon>
        <taxon>Agaricomycetes</taxon>
        <taxon>Agaricomycetidae</taxon>
        <taxon>Agaricales</taxon>
        <taxon>Pleurotineae</taxon>
        <taxon>Pleurotaceae</taxon>
        <taxon>Pleurotus</taxon>
    </lineage>
</organism>
<feature type="compositionally biased region" description="Polar residues" evidence="1">
    <location>
        <begin position="215"/>
        <end position="226"/>
    </location>
</feature>
<feature type="region of interest" description="Disordered" evidence="1">
    <location>
        <begin position="1"/>
        <end position="160"/>
    </location>
</feature>